<feature type="region of interest" description="Disordered" evidence="1">
    <location>
        <begin position="1309"/>
        <end position="1429"/>
    </location>
</feature>
<feature type="compositionally biased region" description="Low complexity" evidence="1">
    <location>
        <begin position="1339"/>
        <end position="1359"/>
    </location>
</feature>
<keyword evidence="3" id="KW-1185">Reference proteome</keyword>
<accession>U6GHY2</accession>
<feature type="region of interest" description="Disordered" evidence="1">
    <location>
        <begin position="882"/>
        <end position="925"/>
    </location>
</feature>
<feature type="compositionally biased region" description="Low complexity" evidence="1">
    <location>
        <begin position="53"/>
        <end position="72"/>
    </location>
</feature>
<evidence type="ECO:0000256" key="1">
    <source>
        <dbReference type="SAM" id="MobiDB-lite"/>
    </source>
</evidence>
<feature type="region of interest" description="Disordered" evidence="1">
    <location>
        <begin position="421"/>
        <end position="492"/>
    </location>
</feature>
<feature type="region of interest" description="Disordered" evidence="1">
    <location>
        <begin position="116"/>
        <end position="151"/>
    </location>
</feature>
<feature type="compositionally biased region" description="Low complexity" evidence="1">
    <location>
        <begin position="421"/>
        <end position="434"/>
    </location>
</feature>
<dbReference type="RefSeq" id="XP_013250709.1">
    <property type="nucleotide sequence ID" value="XM_013395255.1"/>
</dbReference>
<dbReference type="VEuPathDB" id="ToxoDB:EAH_00001730"/>
<gene>
    <name evidence="2" type="ORF">EAH_00001730</name>
</gene>
<feature type="region of interest" description="Disordered" evidence="1">
    <location>
        <begin position="1128"/>
        <end position="1230"/>
    </location>
</feature>
<sequence length="1500" mass="156021">MHPSAYSPGPLWGAPLAFSLREEGPQRGTPSADSSLGLFPGASAAAAAAAAAAASSSKLPPFPPRSSSSQPSQGNNTGLGHCPQVRLLSLCLPPIKIEMPPLPPCSASSQLAHAAQQPSASSAAPAEAGAADAAAAADAEDRGSEALMGDDSTCCKGTAVADTLEGASNGVISPSGAAAGVPAAATGVPAAAAAACAPAAAQGLPPAAGNAAAGAASTSSAAAGADGGPPTPQRVWPVALCSFSAKGSRFQAHAIVCCVLREEEMVKAARCRLWYKKKRQTAAQQRGAAPGGAGELLLPAEGQTGEEEQQQNSDLCGDCPSAATVGLQQQLQKDCVTPTSSSSSTSSSSTSRSAKAISFSLQQLPLAVFVGLVAVGTSHGRILCTPPPRCLVRRCYCCGSCLATIRGKTTPVGPTTTTAAAAAASQAEGSGETGQQQADKLKTAGGLSSRNSSGSSSSSNNGLTNSNGSNSSSSSSSSCSSSNSSSSSRISCPTVTAARAARGVSFMEVGTFGADSGAVDYVELVRGTPWAPRSAAQQQPELLVSTQQRDFSWHWTRAPTSAAHTQGPPMLQRGAAGSSEGRPCGGVEAEALWLFACSKEAGIKVFSVRLKIPKQPNALSNPYTSLSCWILAVQSVCENTKSLRTLHLLPAHICVSPSGESPVLAAEDLSKFGRYGLPRPQHVPLGGYLPVQQQQFAAMLLSPAECARLELLVARRPSFLQPLGGRRWVVVDGSVIRVVQMKIREATPSQRKATSAAEEERMHATLMGSPLDQLRQLRRPVVEQPELPWCMRPPAPPELQSMRLCVFSHPRSVYQCAFDGVRRLVTIDLQEVLMVWDLQRYTKLFEVDLMARGDRHTAALSDSQEDDEYGIINRERICRNKDQLETDSEHEPVGRSLARRGPHSNGDLAGSCSSKGARKAGKMSLKKQFGTGWMQRQLLAHTKTGKHHTAHASPIAITRPAETQGSRSREQQGNGALVGGLWLNASSLEPAMQLQLLYDAQKEADTHARATGTHTDTPVTHKDQQQDQQQVEAEESRGDSPEAAEAKVPLLDSSDDGRPVPRVNGASLVAGGSSGELAKEHEQPVVGPPGESTEGEVDPELAAAVAVCYADEFPPLASPFSLEVCMNGRKKDSPTPSSIRPSPLQSKRQTANPSVCKSSPTGALSTTAPDAQPSEENAAAAVGDPGDSTAASRHRVVPCSKQSLSAEEQPKQRPLGLEPPKSTGGADSSRPSFAAVVAAGAPSGGAACPRTGWASGPTDVSFLVSLVGEEGARALREMAAAMGMTAEELYIHQMEQWEELQQRSCATTHACGRSGGQNSEKRAAGFTNASAEDASPSDLPSGTQLLQLPSPLPSAATAQDKQQQPAGETLCPASDVDSSRASHISGSPAVTAMASSIQGPPADRFEPSLTASPRLHPLPGPMVHNGGSHTDSRMVGLLGRQRYIAQLGPNAQQRHVAAVCVSETCLALLFKNLKTWQIWTFAPNGSTTARASEAMTEWNS</sequence>
<feature type="compositionally biased region" description="Low complexity" evidence="1">
    <location>
        <begin position="445"/>
        <end position="488"/>
    </location>
</feature>
<dbReference type="GeneID" id="25268243"/>
<feature type="region of interest" description="Disordered" evidence="1">
    <location>
        <begin position="53"/>
        <end position="80"/>
    </location>
</feature>
<dbReference type="OrthoDB" id="345959at2759"/>
<feature type="compositionally biased region" description="Polar residues" evidence="1">
    <location>
        <begin position="1134"/>
        <end position="1169"/>
    </location>
</feature>
<protein>
    <submittedName>
        <fullName evidence="2">Uncharacterized protein</fullName>
    </submittedName>
</protein>
<feature type="compositionally biased region" description="Polar residues" evidence="1">
    <location>
        <begin position="961"/>
        <end position="973"/>
    </location>
</feature>
<evidence type="ECO:0000313" key="3">
    <source>
        <dbReference type="Proteomes" id="UP000018050"/>
    </source>
</evidence>
<reference evidence="2" key="1">
    <citation type="submission" date="2013-10" db="EMBL/GenBank/DDBJ databases">
        <title>Genomic analysis of the causative agents of coccidiosis in chickens.</title>
        <authorList>
            <person name="Reid A.J."/>
            <person name="Blake D."/>
            <person name="Billington K."/>
            <person name="Browne H."/>
            <person name="Dunn M."/>
            <person name="Hung S."/>
            <person name="Kawahara F."/>
            <person name="Miranda-Saavedra D."/>
            <person name="Mourier T."/>
            <person name="Nagra H."/>
            <person name="Otto T.D."/>
            <person name="Rawlings N."/>
            <person name="Sanchez A."/>
            <person name="Sanders M."/>
            <person name="Subramaniam C."/>
            <person name="Tay Y."/>
            <person name="Dear P."/>
            <person name="Doerig C."/>
            <person name="Gruber A."/>
            <person name="Parkinson J."/>
            <person name="Shirley M."/>
            <person name="Wan K.L."/>
            <person name="Berriman M."/>
            <person name="Tomley F."/>
            <person name="Pain A."/>
        </authorList>
    </citation>
    <scope>NUCLEOTIDE SEQUENCE</scope>
    <source>
        <strain evidence="2">Houghton</strain>
    </source>
</reference>
<feature type="region of interest" description="Disordered" evidence="1">
    <location>
        <begin position="1005"/>
        <end position="1097"/>
    </location>
</feature>
<organism evidence="2 3">
    <name type="scientific">Eimeria acervulina</name>
    <name type="common">Coccidian parasite</name>
    <dbReference type="NCBI Taxonomy" id="5801"/>
    <lineage>
        <taxon>Eukaryota</taxon>
        <taxon>Sar</taxon>
        <taxon>Alveolata</taxon>
        <taxon>Apicomplexa</taxon>
        <taxon>Conoidasida</taxon>
        <taxon>Coccidia</taxon>
        <taxon>Eucoccidiorida</taxon>
        <taxon>Eimeriorina</taxon>
        <taxon>Eimeriidae</taxon>
        <taxon>Eimeria</taxon>
    </lineage>
</organism>
<reference evidence="2" key="2">
    <citation type="submission" date="2013-10" db="EMBL/GenBank/DDBJ databases">
        <authorList>
            <person name="Aslett M."/>
        </authorList>
    </citation>
    <scope>NUCLEOTIDE SEQUENCE</scope>
    <source>
        <strain evidence="2">Houghton</strain>
    </source>
</reference>
<feature type="region of interest" description="Disordered" evidence="1">
    <location>
        <begin position="560"/>
        <end position="579"/>
    </location>
</feature>
<dbReference type="EMBL" id="HG670980">
    <property type="protein sequence ID" value="CDI79162.1"/>
    <property type="molecule type" value="Genomic_DNA"/>
</dbReference>
<dbReference type="Proteomes" id="UP000018050">
    <property type="component" value="Unassembled WGS sequence"/>
</dbReference>
<evidence type="ECO:0000313" key="2">
    <source>
        <dbReference type="EMBL" id="CDI79162.1"/>
    </source>
</evidence>
<feature type="compositionally biased region" description="Basic and acidic residues" evidence="1">
    <location>
        <begin position="882"/>
        <end position="893"/>
    </location>
</feature>
<proteinExistence type="predicted"/>
<feature type="compositionally biased region" description="Low complexity" evidence="1">
    <location>
        <begin position="116"/>
        <end position="137"/>
    </location>
</feature>
<feature type="region of interest" description="Disordered" evidence="1">
    <location>
        <begin position="942"/>
        <end position="973"/>
    </location>
</feature>
<feature type="compositionally biased region" description="Basic residues" evidence="1">
    <location>
        <begin position="916"/>
        <end position="925"/>
    </location>
</feature>
<name>U6GHY2_EIMAC</name>